<keyword evidence="10" id="KW-1185">Reference proteome</keyword>
<dbReference type="GO" id="GO:0031122">
    <property type="term" value="P:cytoplasmic microtubule organization"/>
    <property type="evidence" value="ECO:0007669"/>
    <property type="project" value="TreeGrafter"/>
</dbReference>
<gene>
    <name evidence="9" type="ORF">CKM354_000050800</name>
</gene>
<sequence length="893" mass="98393">MDDPFPLGRPFEAGQLWPKSLLPDLPGEQSIFGKLDSKIEALEALEHDDAGCFSLDWDIPNLGDGDKKLSPPPADVERPPSPPGDSLAAAEDDLAWNFDPDKDDKPELPRLCTWEDFERENHAAVYGATYLPEAGPAAFDALAKSFETSIGVLPQDYALRSLCLLALGRSSSLFQWTHDEDKFTPMLEGVVMTGTSLSCSSSLMKDLLTAGTMIVKLRTFANSSRISNVCPAAVALRSCVALVLDAVEENISSGVSSVRSALQLQQLVKGPAKLLRLLIAMCERTKAVHNDKDFLSLLSEFVQELAEREPQFCAILQSILARVSAPWLEELLADLGLSPQILGHSEAGPDTPVLGHKQRHGFLSANDRDLVRVTKDAVALLREHSPDHPLLICGSEIIATRLVTTSKHSSQGDYIAKQYEEEAINAMLGSDKPASSDLNDNSSGRDPGETLPWDELSGRWLSDLEMLMSGAPGKQANDSEQLYDDVLNALSNNAEESSLELLYTSASLSPIEQFRPIIIVQHRLVSGVLLRQLLRQHGLRKQLGLQRSFQMLGNGTFAARFSRALFDKDVQSAERKRGVVPTGDDLGLRVGATKDQRWPPASSELQLSLMGLLAEASNSEHTSSVQTSLLSFAIRELPEEEIERVLDPHSIHALDFLKIQYTAQAPLDSVITTISLRHYDQIFRFLLKLLRLLHVTAELPKTAPNSRWESADAETLSFAHRARECVVVIADHFMSIGITPPWQILIATITSLESDLQSEDENGTFGAKAAMDIEGLRHIHEACLDRIRTRLFLKKKQQKLYRGIEDVLSSILKCATGLQTQTTDTVDRADHERFRQDLVHLLNTLAETVEKPAKTTSAVDAEDADMTRVLLSKLDWNGYYTGATNHARSTASL</sequence>
<evidence type="ECO:0000259" key="8">
    <source>
        <dbReference type="Pfam" id="PF17681"/>
    </source>
</evidence>
<evidence type="ECO:0000256" key="5">
    <source>
        <dbReference type="RuleBase" id="RU363050"/>
    </source>
</evidence>
<dbReference type="PANTHER" id="PTHR19302:SF70">
    <property type="entry name" value="GAMMA-TUBULIN COMPLEX COMPONENT 6"/>
    <property type="match status" value="1"/>
</dbReference>
<dbReference type="Proteomes" id="UP000825890">
    <property type="component" value="Unassembled WGS sequence"/>
</dbReference>
<feature type="domain" description="Gamma tubulin complex component C-terminal" evidence="7">
    <location>
        <begin position="539"/>
        <end position="880"/>
    </location>
</feature>
<organism evidence="9 10">
    <name type="scientific">Cercospora kikuchii</name>
    <dbReference type="NCBI Taxonomy" id="84275"/>
    <lineage>
        <taxon>Eukaryota</taxon>
        <taxon>Fungi</taxon>
        <taxon>Dikarya</taxon>
        <taxon>Ascomycota</taxon>
        <taxon>Pezizomycotina</taxon>
        <taxon>Dothideomycetes</taxon>
        <taxon>Dothideomycetidae</taxon>
        <taxon>Mycosphaerellales</taxon>
        <taxon>Mycosphaerellaceae</taxon>
        <taxon>Cercospora</taxon>
    </lineage>
</organism>
<dbReference type="Gene3D" id="1.20.120.1900">
    <property type="entry name" value="Gamma-tubulin complex, C-terminal domain"/>
    <property type="match status" value="1"/>
</dbReference>
<feature type="region of interest" description="Disordered" evidence="6">
    <location>
        <begin position="63"/>
        <end position="88"/>
    </location>
</feature>
<evidence type="ECO:0000256" key="3">
    <source>
        <dbReference type="ARBA" id="ARBA00022701"/>
    </source>
</evidence>
<evidence type="ECO:0000313" key="9">
    <source>
        <dbReference type="EMBL" id="GIZ37045.1"/>
    </source>
</evidence>
<dbReference type="GO" id="GO:0051011">
    <property type="term" value="F:microtubule minus-end binding"/>
    <property type="evidence" value="ECO:0007669"/>
    <property type="project" value="TreeGrafter"/>
</dbReference>
<protein>
    <recommendedName>
        <fullName evidence="5">Spindle pole body component</fullName>
    </recommendedName>
</protein>
<evidence type="ECO:0000256" key="6">
    <source>
        <dbReference type="SAM" id="MobiDB-lite"/>
    </source>
</evidence>
<keyword evidence="3 5" id="KW-0493">Microtubule</keyword>
<dbReference type="AlphaFoldDB" id="A0A9P3CBH8"/>
<dbReference type="Pfam" id="PF04130">
    <property type="entry name" value="GCP_C_terminal"/>
    <property type="match status" value="1"/>
</dbReference>
<dbReference type="GeneID" id="68286083"/>
<evidence type="ECO:0000313" key="10">
    <source>
        <dbReference type="Proteomes" id="UP000825890"/>
    </source>
</evidence>
<comment type="similarity">
    <text evidence="1 5">Belongs to the TUBGCP family.</text>
</comment>
<comment type="subcellular location">
    <subcellularLocation>
        <location evidence="5">Cytoplasm</location>
        <location evidence="5">Cytoskeleton</location>
        <location evidence="5">Microtubule organizing center</location>
    </subcellularLocation>
</comment>
<dbReference type="GO" id="GO:0000278">
    <property type="term" value="P:mitotic cell cycle"/>
    <property type="evidence" value="ECO:0007669"/>
    <property type="project" value="TreeGrafter"/>
</dbReference>
<dbReference type="PANTHER" id="PTHR19302">
    <property type="entry name" value="GAMMA TUBULIN COMPLEX PROTEIN"/>
    <property type="match status" value="1"/>
</dbReference>
<proteinExistence type="inferred from homology"/>
<feature type="domain" description="Gamma tubulin complex component protein N-terminal" evidence="8">
    <location>
        <begin position="159"/>
        <end position="329"/>
    </location>
</feature>
<evidence type="ECO:0000256" key="1">
    <source>
        <dbReference type="ARBA" id="ARBA00010337"/>
    </source>
</evidence>
<dbReference type="InterPro" id="IPR041470">
    <property type="entry name" value="GCP_N"/>
</dbReference>
<name>A0A9P3CBH8_9PEZI</name>
<evidence type="ECO:0000256" key="2">
    <source>
        <dbReference type="ARBA" id="ARBA00022490"/>
    </source>
</evidence>
<dbReference type="GO" id="GO:0000930">
    <property type="term" value="C:gamma-tubulin complex"/>
    <property type="evidence" value="ECO:0007669"/>
    <property type="project" value="TreeGrafter"/>
</dbReference>
<comment type="caution">
    <text evidence="9">The sequence shown here is derived from an EMBL/GenBank/DDBJ whole genome shotgun (WGS) entry which is preliminary data.</text>
</comment>
<feature type="compositionally biased region" description="Pro residues" evidence="6">
    <location>
        <begin position="70"/>
        <end position="83"/>
    </location>
</feature>
<dbReference type="GO" id="GO:0051225">
    <property type="term" value="P:spindle assembly"/>
    <property type="evidence" value="ECO:0007669"/>
    <property type="project" value="TreeGrafter"/>
</dbReference>
<dbReference type="GO" id="GO:0005816">
    <property type="term" value="C:spindle pole body"/>
    <property type="evidence" value="ECO:0007669"/>
    <property type="project" value="UniProtKB-ARBA"/>
</dbReference>
<dbReference type="InterPro" id="IPR042241">
    <property type="entry name" value="GCP_C_sf"/>
</dbReference>
<keyword evidence="2 5" id="KW-0963">Cytoplasm</keyword>
<dbReference type="OrthoDB" id="775571at2759"/>
<dbReference type="GO" id="GO:0007020">
    <property type="term" value="P:microtubule nucleation"/>
    <property type="evidence" value="ECO:0007669"/>
    <property type="project" value="InterPro"/>
</dbReference>
<dbReference type="GO" id="GO:0000922">
    <property type="term" value="C:spindle pole"/>
    <property type="evidence" value="ECO:0007669"/>
    <property type="project" value="InterPro"/>
</dbReference>
<dbReference type="GO" id="GO:0051321">
    <property type="term" value="P:meiotic cell cycle"/>
    <property type="evidence" value="ECO:0007669"/>
    <property type="project" value="TreeGrafter"/>
</dbReference>
<dbReference type="InterPro" id="IPR007259">
    <property type="entry name" value="GCP"/>
</dbReference>
<dbReference type="EMBL" id="BOLY01000001">
    <property type="protein sequence ID" value="GIZ37045.1"/>
    <property type="molecule type" value="Genomic_DNA"/>
</dbReference>
<evidence type="ECO:0000256" key="4">
    <source>
        <dbReference type="ARBA" id="ARBA00023212"/>
    </source>
</evidence>
<evidence type="ECO:0000259" key="7">
    <source>
        <dbReference type="Pfam" id="PF04130"/>
    </source>
</evidence>
<reference evidence="9 10" key="1">
    <citation type="submission" date="2021-01" db="EMBL/GenBank/DDBJ databases">
        <title>Cercospora kikuchii MAFF 305040 whole genome shotgun sequence.</title>
        <authorList>
            <person name="Kashiwa T."/>
            <person name="Suzuki T."/>
        </authorList>
    </citation>
    <scope>NUCLEOTIDE SEQUENCE [LARGE SCALE GENOMIC DNA]</scope>
    <source>
        <strain evidence="9 10">MAFF 305040</strain>
    </source>
</reference>
<dbReference type="InterPro" id="IPR040457">
    <property type="entry name" value="GCP_C"/>
</dbReference>
<feature type="region of interest" description="Disordered" evidence="6">
    <location>
        <begin position="430"/>
        <end position="452"/>
    </location>
</feature>
<dbReference type="GO" id="GO:0005874">
    <property type="term" value="C:microtubule"/>
    <property type="evidence" value="ECO:0007669"/>
    <property type="project" value="UniProtKB-KW"/>
</dbReference>
<keyword evidence="4 5" id="KW-0206">Cytoskeleton</keyword>
<dbReference type="RefSeq" id="XP_044651532.1">
    <property type="nucleotide sequence ID" value="XM_044795597.1"/>
</dbReference>
<accession>A0A9P3CBH8</accession>
<dbReference type="GO" id="GO:0043015">
    <property type="term" value="F:gamma-tubulin binding"/>
    <property type="evidence" value="ECO:0007669"/>
    <property type="project" value="InterPro"/>
</dbReference>
<dbReference type="Pfam" id="PF17681">
    <property type="entry name" value="GCP_N_terminal"/>
    <property type="match status" value="1"/>
</dbReference>